<gene>
    <name evidence="5" type="ORF">Tco_0706369</name>
</gene>
<evidence type="ECO:0000256" key="2">
    <source>
        <dbReference type="SAM" id="Coils"/>
    </source>
</evidence>
<dbReference type="PANTHER" id="PTHR11439">
    <property type="entry name" value="GAG-POL-RELATED RETROTRANSPOSON"/>
    <property type="match status" value="1"/>
</dbReference>
<proteinExistence type="predicted"/>
<evidence type="ECO:0000313" key="6">
    <source>
        <dbReference type="Proteomes" id="UP001151760"/>
    </source>
</evidence>
<feature type="region of interest" description="Disordered" evidence="3">
    <location>
        <begin position="60"/>
        <end position="87"/>
    </location>
</feature>
<feature type="compositionally biased region" description="Basic and acidic residues" evidence="3">
    <location>
        <begin position="1473"/>
        <end position="1503"/>
    </location>
</feature>
<feature type="compositionally biased region" description="Basic and acidic residues" evidence="3">
    <location>
        <begin position="1091"/>
        <end position="1101"/>
    </location>
</feature>
<dbReference type="PANTHER" id="PTHR11439:SF509">
    <property type="entry name" value="RNA-DIRECTED DNA POLYMERASE"/>
    <property type="match status" value="1"/>
</dbReference>
<dbReference type="Proteomes" id="UP001151760">
    <property type="component" value="Unassembled WGS sequence"/>
</dbReference>
<feature type="region of interest" description="Disordered" evidence="3">
    <location>
        <begin position="1091"/>
        <end position="1117"/>
    </location>
</feature>
<dbReference type="InterPro" id="IPR001878">
    <property type="entry name" value="Znf_CCHC"/>
</dbReference>
<keyword evidence="2" id="KW-0175">Coiled coil</keyword>
<protein>
    <submittedName>
        <fullName evidence="5">Ribonuclease H-like domain-containing protein</fullName>
    </submittedName>
</protein>
<comment type="caution">
    <text evidence="5">The sequence shown here is derived from an EMBL/GenBank/DDBJ whole genome shotgun (WGS) entry which is preliminary data.</text>
</comment>
<feature type="domain" description="CCHC-type" evidence="4">
    <location>
        <begin position="178"/>
        <end position="192"/>
    </location>
</feature>
<evidence type="ECO:0000259" key="4">
    <source>
        <dbReference type="PROSITE" id="PS50158"/>
    </source>
</evidence>
<evidence type="ECO:0000256" key="3">
    <source>
        <dbReference type="SAM" id="MobiDB-lite"/>
    </source>
</evidence>
<feature type="region of interest" description="Disordered" evidence="3">
    <location>
        <begin position="471"/>
        <end position="559"/>
    </location>
</feature>
<keyword evidence="6" id="KW-1185">Reference proteome</keyword>
<reference evidence="5" key="2">
    <citation type="submission" date="2022-01" db="EMBL/GenBank/DDBJ databases">
        <authorList>
            <person name="Yamashiro T."/>
            <person name="Shiraishi A."/>
            <person name="Satake H."/>
            <person name="Nakayama K."/>
        </authorList>
    </citation>
    <scope>NUCLEOTIDE SEQUENCE</scope>
</reference>
<dbReference type="InterPro" id="IPR036875">
    <property type="entry name" value="Znf_CCHC_sf"/>
</dbReference>
<dbReference type="Pfam" id="PF14223">
    <property type="entry name" value="Retrotran_gag_2"/>
    <property type="match status" value="1"/>
</dbReference>
<organism evidence="5 6">
    <name type="scientific">Tanacetum coccineum</name>
    <dbReference type="NCBI Taxonomy" id="301880"/>
    <lineage>
        <taxon>Eukaryota</taxon>
        <taxon>Viridiplantae</taxon>
        <taxon>Streptophyta</taxon>
        <taxon>Embryophyta</taxon>
        <taxon>Tracheophyta</taxon>
        <taxon>Spermatophyta</taxon>
        <taxon>Magnoliopsida</taxon>
        <taxon>eudicotyledons</taxon>
        <taxon>Gunneridae</taxon>
        <taxon>Pentapetalae</taxon>
        <taxon>asterids</taxon>
        <taxon>campanulids</taxon>
        <taxon>Asterales</taxon>
        <taxon>Asteraceae</taxon>
        <taxon>Asteroideae</taxon>
        <taxon>Anthemideae</taxon>
        <taxon>Anthemidinae</taxon>
        <taxon>Tanacetum</taxon>
    </lineage>
</organism>
<keyword evidence="1" id="KW-0479">Metal-binding</keyword>
<feature type="coiled-coil region" evidence="2">
    <location>
        <begin position="302"/>
        <end position="340"/>
    </location>
</feature>
<feature type="compositionally biased region" description="Basic and acidic residues" evidence="3">
    <location>
        <begin position="507"/>
        <end position="523"/>
    </location>
</feature>
<dbReference type="EMBL" id="BQNB010010161">
    <property type="protein sequence ID" value="GJS73528.1"/>
    <property type="molecule type" value="Genomic_DNA"/>
</dbReference>
<reference evidence="5" key="1">
    <citation type="journal article" date="2022" name="Int. J. Mol. Sci.">
        <title>Draft Genome of Tanacetum Coccineum: Genomic Comparison of Closely Related Tanacetum-Family Plants.</title>
        <authorList>
            <person name="Yamashiro T."/>
            <person name="Shiraishi A."/>
            <person name="Nakayama K."/>
            <person name="Satake H."/>
        </authorList>
    </citation>
    <scope>NUCLEOTIDE SEQUENCE</scope>
</reference>
<evidence type="ECO:0000313" key="5">
    <source>
        <dbReference type="EMBL" id="GJS73528.1"/>
    </source>
</evidence>
<dbReference type="PROSITE" id="PS50158">
    <property type="entry name" value="ZF_CCHC"/>
    <property type="match status" value="1"/>
</dbReference>
<feature type="region of interest" description="Disordered" evidence="3">
    <location>
        <begin position="1470"/>
        <end position="1503"/>
    </location>
</feature>
<keyword evidence="1" id="KW-0863">Zinc-finger</keyword>
<feature type="coiled-coil region" evidence="2">
    <location>
        <begin position="1318"/>
        <end position="1347"/>
    </location>
</feature>
<dbReference type="SUPFAM" id="SSF57756">
    <property type="entry name" value="Retrovirus zinc finger-like domains"/>
    <property type="match status" value="1"/>
</dbReference>
<feature type="compositionally biased region" description="Polar residues" evidence="3">
    <location>
        <begin position="1103"/>
        <end position="1112"/>
    </location>
</feature>
<accession>A0ABQ4Y763</accession>
<feature type="compositionally biased region" description="Polar residues" evidence="3">
    <location>
        <begin position="524"/>
        <end position="558"/>
    </location>
</feature>
<keyword evidence="1" id="KW-0862">Zinc</keyword>
<sequence>MEAGTTFITLTARLPILNPGEYDIWLMRIEQYFLMIDYSLWKVILNGNKVLKRTVGEVEQEYEPTSAEEKHDRRNEMKARGTMRYGGNKESKKVQRTLLKQQYENFAGSSSETMDQTFDRLQKLISQLEIQGEVIAQEDMNLKLLRSLPSEWKTHALIWRNKEEIETISLDDLSKVECYNCHKNCHFARECRAPRNQENRGRENSRRTVTVETPTENALVAQDRIGGSDSEVDSCSKSCVKAYATLKEQYDSLSLDYKKSQFNLVSYKAGLESVEARLAHYKKNEVVFEESINVLNLEVKLRDNALVENKKKLEKAEKERDELKLTLEKFQNSSKSLNNLLESQVIDKFKTGLGYNAASSTAASPAVESFVNSSEMKTTLDLQSSRIGNSDDDMRDHQGKFDGKADEDIFLCPDWLFDVDSLTISMNYVPVVAGNQTNGIAGTRDNIVAGQAEKKTEPEQEYILIPFCTTDPLISQGPKDSEEDVGMKPTEVNESGASDKGEEDEQDTRSEFERLLQQEKQTEHPNSTNSINTVSTPVSTAEPSSTNDAPSSPVNAAKTSEEHLFEQFSPFKNAFTLPDVPNVSPMDDNTGIFAGAYDDEDVGGQADLNNLETTMNEPKKVIQTLEDPSWIEAMQKELLQFELQKVWTLVDLPNGKRAIGTTWVFRNKKDERGIMDVKSAFLYGTIKEEVYVCQPPGFEELHFLDKVYKVYVDDIIFGSTKKSLCDEFKSLMHKRFQMSSMRELIFFLGLQVQQKEDGILKKFDFATVKIASTPIETNKALVKDEEAEAVDVHLYKLMIRSLMYLTTSRPDIMFVVCAYARFQLTPKTSHIHDVKRIFRYLKDEIVYKKCEDRLERAATTASSLEAEQDSGNINRTQSMETLNESFPKGTDSGSDPRCQDTILGVQKLKVEPKESNGFEEIIDFLNASSVQYALTVNPTIYTSCIEQFWATAKVKTVNGERQLQALVDKKKVIITETSIRSELNLKDASATDCLPTTTIFEELARMGHEKPSPKLTFYKAFFSSQWKFLIHTITQCFSSKTTAWNEFNNNMASTIICLAINQKFNLSKYIFDAMVKHLEVGVKFLMKDTKPTTEETPDEAHVSTPSYDPSQSGEDRMQPHKLMNLCTKLPDRVLASETTKSNQALEIESLKRIEDASKQGRKIVDLDANAEVTLVDETQEMNDDNLMFDTGVLEEQEKDVAEKEVSAADPVTTAGEVVTTANVEVTTVNAPTTTIDELTLAQTLIEIKAAKPKAVTSAATTTTTTRPKARGVVVQEPSEFKTTSSSLQASQLPQAKDKGKGIMVEPEVPLKKKDQVALDEEMARNLEAQLQAELIEEERLARQKEEEANIALLESWDNTQAMMDDDFQLAQQMQTKEQEQLSIEEKSKLFVELLEKRKKHFAALRAQEKRSKPPTKAQKRNIMSTYLKNMVGYKHNQLKSKSYDEIQEMFDKEIKRVNTFVDMNTELVKGSKTKAEGSSKRAGDELEQEKAKKQKGDDDQEEAEMKRHIEIVKDDEVEIDAIPLASKPLVIVDYKIDKDGRMGYFKLIRADGSSKRYSSMIKMLQGIDREDLETLWKLVKAKHENTRLEEDYERVLWGDLKVMFEPDIKSEVWRSLQGYKVTVWKLFDNYRVHFVRFRNLDVFMLVEKRYPLTPITITNMLNKKL</sequence>
<name>A0ABQ4Y763_9ASTR</name>
<evidence type="ECO:0000256" key="1">
    <source>
        <dbReference type="PROSITE-ProRule" id="PRU00047"/>
    </source>
</evidence>
<feature type="compositionally biased region" description="Basic and acidic residues" evidence="3">
    <location>
        <begin position="67"/>
        <end position="79"/>
    </location>
</feature>